<name>A0A1Y3BE45_EURMA</name>
<comment type="caution">
    <text evidence="2">The sequence shown here is derived from an EMBL/GenBank/DDBJ whole genome shotgun (WGS) entry which is preliminary data.</text>
</comment>
<dbReference type="EMBL" id="MUJZ01032471">
    <property type="protein sequence ID" value="OTF77455.1"/>
    <property type="molecule type" value="Genomic_DNA"/>
</dbReference>
<feature type="domain" description="Voltage-dependent calcium channel alpha-2/delta subunit conserved region" evidence="1">
    <location>
        <begin position="7"/>
        <end position="162"/>
    </location>
</feature>
<dbReference type="GO" id="GO:0005245">
    <property type="term" value="F:voltage-gated calcium channel activity"/>
    <property type="evidence" value="ECO:0007669"/>
    <property type="project" value="TreeGrafter"/>
</dbReference>
<dbReference type="Proteomes" id="UP000194236">
    <property type="component" value="Unassembled WGS sequence"/>
</dbReference>
<keyword evidence="3" id="KW-1185">Reference proteome</keyword>
<organism evidence="2 3">
    <name type="scientific">Euroglyphus maynei</name>
    <name type="common">Mayne's house dust mite</name>
    <dbReference type="NCBI Taxonomy" id="6958"/>
    <lineage>
        <taxon>Eukaryota</taxon>
        <taxon>Metazoa</taxon>
        <taxon>Ecdysozoa</taxon>
        <taxon>Arthropoda</taxon>
        <taxon>Chelicerata</taxon>
        <taxon>Arachnida</taxon>
        <taxon>Acari</taxon>
        <taxon>Acariformes</taxon>
        <taxon>Sarcoptiformes</taxon>
        <taxon>Astigmata</taxon>
        <taxon>Psoroptidia</taxon>
        <taxon>Analgoidea</taxon>
        <taxon>Pyroglyphidae</taxon>
        <taxon>Pyroglyphinae</taxon>
        <taxon>Euroglyphus</taxon>
    </lineage>
</organism>
<reference evidence="2 3" key="1">
    <citation type="submission" date="2017-03" db="EMBL/GenBank/DDBJ databases">
        <title>Genome Survey of Euroglyphus maynei.</title>
        <authorList>
            <person name="Arlian L.G."/>
            <person name="Morgan M.S."/>
            <person name="Rider S.D."/>
        </authorList>
    </citation>
    <scope>NUCLEOTIDE SEQUENCE [LARGE SCALE GENOMIC DNA]</scope>
    <source>
        <strain evidence="2">Arlian Lab</strain>
        <tissue evidence="2">Whole body</tissue>
    </source>
</reference>
<dbReference type="Pfam" id="PF08473">
    <property type="entry name" value="VGCC_alpha2"/>
    <property type="match status" value="1"/>
</dbReference>
<dbReference type="InterPro" id="IPR051173">
    <property type="entry name" value="Ca_channel_alpha-2/delta"/>
</dbReference>
<evidence type="ECO:0000313" key="3">
    <source>
        <dbReference type="Proteomes" id="UP000194236"/>
    </source>
</evidence>
<protein>
    <recommendedName>
        <fullName evidence="1">Voltage-dependent calcium channel alpha-2/delta subunit conserved region domain-containing protein</fullName>
    </recommendedName>
</protein>
<dbReference type="GO" id="GO:0005891">
    <property type="term" value="C:voltage-gated calcium channel complex"/>
    <property type="evidence" value="ECO:0007669"/>
    <property type="project" value="TreeGrafter"/>
</dbReference>
<gene>
    <name evidence="2" type="ORF">BLA29_003098</name>
</gene>
<dbReference type="PANTHER" id="PTHR10166:SF37">
    <property type="entry name" value="STOLID, ISOFORM H"/>
    <property type="match status" value="1"/>
</dbReference>
<accession>A0A1Y3BE45</accession>
<evidence type="ECO:0000259" key="1">
    <source>
        <dbReference type="Pfam" id="PF08473"/>
    </source>
</evidence>
<evidence type="ECO:0000313" key="2">
    <source>
        <dbReference type="EMBL" id="OTF77455.1"/>
    </source>
</evidence>
<dbReference type="OrthoDB" id="10054666at2759"/>
<sequence length="237" mass="27153">MIGLAIEETYYKRTVDFYTNNKDAFVYTVDFDAGEKHERRMATTHSRYDSNFLITATHALFIGNLKHSTPGMMAVVGIQFRYDTLQEFFLNTTNKFNVPCTHLDVDCYLIDNNAFVILSNHKTSDVGKFFGQIDGDILDELINSGVYQRVHLYDYQAICLDEEIVSGPSTNPFIYSIVNLFAKTMRSFIKWLGLIYINILYGINDGTWLSSLIMAEKTYNVRQDNWIEMGSPFGSGK</sequence>
<dbReference type="PANTHER" id="PTHR10166">
    <property type="entry name" value="VOLTAGE-DEPENDENT CALCIUM CHANNEL SUBUNIT ALPHA-2/DELTA-RELATED"/>
    <property type="match status" value="1"/>
</dbReference>
<dbReference type="InterPro" id="IPR013680">
    <property type="entry name" value="VDCC_a2/dsu"/>
</dbReference>
<proteinExistence type="predicted"/>
<dbReference type="AlphaFoldDB" id="A0A1Y3BE45"/>